<dbReference type="Pfam" id="PF09302">
    <property type="entry name" value="XLF"/>
    <property type="match status" value="1"/>
</dbReference>
<comment type="similarity">
    <text evidence="6">Belongs to the XRCC4-XLF family. XLF subfamily.</text>
</comment>
<dbReference type="EMBL" id="KQ030513">
    <property type="protein sequence ID" value="KJZ76117.1"/>
    <property type="molecule type" value="Genomic_DNA"/>
</dbReference>
<protein>
    <recommendedName>
        <fullName evidence="7">Non-homologous end-joining factor 1</fullName>
    </recommendedName>
</protein>
<keyword evidence="4" id="KW-0234">DNA repair</keyword>
<evidence type="ECO:0000256" key="2">
    <source>
        <dbReference type="ARBA" id="ARBA00022763"/>
    </source>
</evidence>
<dbReference type="Proteomes" id="UP000054481">
    <property type="component" value="Unassembled WGS sequence"/>
</dbReference>
<dbReference type="OrthoDB" id="2155935at2759"/>
<name>A0A0F8A1D1_9HYPO</name>
<evidence type="ECO:0000313" key="11">
    <source>
        <dbReference type="EMBL" id="KJZ76117.1"/>
    </source>
</evidence>
<evidence type="ECO:0000256" key="8">
    <source>
        <dbReference type="SAM" id="MobiDB-lite"/>
    </source>
</evidence>
<keyword evidence="5" id="KW-0539">Nucleus</keyword>
<feature type="compositionally biased region" description="Acidic residues" evidence="8">
    <location>
        <begin position="406"/>
        <end position="420"/>
    </location>
</feature>
<dbReference type="Gene3D" id="2.170.210.10">
    <property type="entry name" value="DNA double-strand break repair and VJ recombination XRCC4, N-terminal"/>
    <property type="match status" value="1"/>
</dbReference>
<keyword evidence="2" id="KW-0227">DNA damage</keyword>
<dbReference type="Pfam" id="PF21928">
    <property type="entry name" value="XLF_CC"/>
    <property type="match status" value="1"/>
</dbReference>
<evidence type="ECO:0000256" key="6">
    <source>
        <dbReference type="ARBA" id="ARBA00025747"/>
    </source>
</evidence>
<evidence type="ECO:0000256" key="5">
    <source>
        <dbReference type="ARBA" id="ARBA00023242"/>
    </source>
</evidence>
<proteinExistence type="inferred from homology"/>
<evidence type="ECO:0000259" key="9">
    <source>
        <dbReference type="Pfam" id="PF09302"/>
    </source>
</evidence>
<feature type="compositionally biased region" description="Polar residues" evidence="8">
    <location>
        <begin position="488"/>
        <end position="506"/>
    </location>
</feature>
<dbReference type="PANTHER" id="PTHR32235:SF1">
    <property type="entry name" value="NON-HOMOLOGOUS END-JOINING FACTOR 1"/>
    <property type="match status" value="1"/>
</dbReference>
<feature type="compositionally biased region" description="Gly residues" evidence="8">
    <location>
        <begin position="445"/>
        <end position="454"/>
    </location>
</feature>
<feature type="domain" description="XLF-like N-terminal" evidence="9">
    <location>
        <begin position="7"/>
        <end position="133"/>
    </location>
</feature>
<evidence type="ECO:0000259" key="10">
    <source>
        <dbReference type="Pfam" id="PF21928"/>
    </source>
</evidence>
<accession>A0A0F8A1D1</accession>
<keyword evidence="3" id="KW-0238">DNA-binding</keyword>
<feature type="region of interest" description="Disordered" evidence="8">
    <location>
        <begin position="273"/>
        <end position="554"/>
    </location>
</feature>
<reference evidence="11 12" key="1">
    <citation type="journal article" date="2014" name="Genome Biol. Evol.">
        <title>Comparative genomics and transcriptomics analyses reveal divergent lifestyle features of nematode endoparasitic fungus Hirsutella minnesotensis.</title>
        <authorList>
            <person name="Lai Y."/>
            <person name="Liu K."/>
            <person name="Zhang X."/>
            <person name="Zhang X."/>
            <person name="Li K."/>
            <person name="Wang N."/>
            <person name="Shu C."/>
            <person name="Wu Y."/>
            <person name="Wang C."/>
            <person name="Bushley K.E."/>
            <person name="Xiang M."/>
            <person name="Liu X."/>
        </authorList>
    </citation>
    <scope>NUCLEOTIDE SEQUENCE [LARGE SCALE GENOMIC DNA]</scope>
    <source>
        <strain evidence="11 12">3608</strain>
    </source>
</reference>
<evidence type="ECO:0000313" key="12">
    <source>
        <dbReference type="Proteomes" id="UP000054481"/>
    </source>
</evidence>
<dbReference type="InterPro" id="IPR053829">
    <property type="entry name" value="XLF-like_CC"/>
</dbReference>
<dbReference type="InterPro" id="IPR015381">
    <property type="entry name" value="XLF-like_N"/>
</dbReference>
<gene>
    <name evidence="11" type="ORF">HIM_04573</name>
</gene>
<evidence type="ECO:0000256" key="3">
    <source>
        <dbReference type="ARBA" id="ARBA00023125"/>
    </source>
</evidence>
<comment type="subcellular location">
    <subcellularLocation>
        <location evidence="1">Nucleus</location>
    </subcellularLocation>
</comment>
<keyword evidence="12" id="KW-1185">Reference proteome</keyword>
<dbReference type="PANTHER" id="PTHR32235">
    <property type="entry name" value="NON-HOMOLOGOUS END-JOINING FACTOR 1"/>
    <property type="match status" value="1"/>
</dbReference>
<feature type="compositionally biased region" description="Basic and acidic residues" evidence="8">
    <location>
        <begin position="523"/>
        <end position="541"/>
    </location>
</feature>
<feature type="domain" description="XLF-like coiled-coil region" evidence="10">
    <location>
        <begin position="135"/>
        <end position="187"/>
    </location>
</feature>
<organism evidence="11 12">
    <name type="scientific">Hirsutella minnesotensis 3608</name>
    <dbReference type="NCBI Taxonomy" id="1043627"/>
    <lineage>
        <taxon>Eukaryota</taxon>
        <taxon>Fungi</taxon>
        <taxon>Dikarya</taxon>
        <taxon>Ascomycota</taxon>
        <taxon>Pezizomycotina</taxon>
        <taxon>Sordariomycetes</taxon>
        <taxon>Hypocreomycetidae</taxon>
        <taxon>Hypocreales</taxon>
        <taxon>Ophiocordycipitaceae</taxon>
        <taxon>Hirsutella</taxon>
    </lineage>
</organism>
<dbReference type="AlphaFoldDB" id="A0A0F8A1D1"/>
<evidence type="ECO:0000256" key="1">
    <source>
        <dbReference type="ARBA" id="ARBA00004123"/>
    </source>
</evidence>
<evidence type="ECO:0000256" key="7">
    <source>
        <dbReference type="ARBA" id="ARBA00044529"/>
    </source>
</evidence>
<sequence>MSSSEPTWRPLPLAPSSRHPVLLVAAQVDTASYTVRVTDMANMWAETLDRKSICMRGWNENTSIDPSDTPENMARFLASLTSALDASQPGHSDTSLVLTRAAASDAGQDGLTLRVTCALPGLAALEWPIHLRKCPPSSIATQLVLPLIQAHHVRKREVESLLQALAQKDSVLTKLSDKFEAMGVGLEHVFTALSGRKKVTRSAANDKVKGLAPFDQHKWRTGMSHDMNGPNNTSDLFQSVFGDFSLRYGSMMDTEDSPALDMWWHDFNGTLPVGPRTQTRPTPPSGSTTSPPIVPATAGEDDDDFQVQATPPRLRSSDARPDTAGGGRSVARDPTLTDDDDEPSLILDSNPPPAVSATVRSVAKESLPPSRLGTIGGGGGSRHVAPSPPVVSENVATIERIGQAVDDSETASEASNDGDDATASVSEPTSPPRPVMEPTMSKSKGGLGRIGGGSAKRTDTIASTPPEADSEEHRATAPPKRLGVIGSRTGSKPASSMPAQENNRGRPSTRDEAIASPAATRETSQERADRRREALKRDLEMKAAAAPAKKKRRF</sequence>
<dbReference type="GO" id="GO:0032807">
    <property type="term" value="C:DNA ligase IV complex"/>
    <property type="evidence" value="ECO:0007669"/>
    <property type="project" value="TreeGrafter"/>
</dbReference>
<dbReference type="InterPro" id="IPR038051">
    <property type="entry name" value="XRCC4-like_N_sf"/>
</dbReference>
<dbReference type="InterPro" id="IPR052287">
    <property type="entry name" value="NHEJ_factor"/>
</dbReference>
<evidence type="ECO:0000256" key="4">
    <source>
        <dbReference type="ARBA" id="ARBA00023204"/>
    </source>
</evidence>
<dbReference type="CDD" id="cd22285">
    <property type="entry name" value="HD_XLF_N"/>
    <property type="match status" value="1"/>
</dbReference>
<dbReference type="GO" id="GO:0006303">
    <property type="term" value="P:double-strand break repair via nonhomologous end joining"/>
    <property type="evidence" value="ECO:0007669"/>
    <property type="project" value="UniProtKB-ARBA"/>
</dbReference>
<dbReference type="GO" id="GO:0045027">
    <property type="term" value="F:DNA end binding"/>
    <property type="evidence" value="ECO:0007669"/>
    <property type="project" value="TreeGrafter"/>
</dbReference>
<feature type="compositionally biased region" description="Low complexity" evidence="8">
    <location>
        <begin position="273"/>
        <end position="291"/>
    </location>
</feature>